<evidence type="ECO:0008006" key="2">
    <source>
        <dbReference type="Google" id="ProtNLM"/>
    </source>
</evidence>
<protein>
    <recommendedName>
        <fullName evidence="2">Histidine kinase/HSP90-like ATPase domain-containing protein</fullName>
    </recommendedName>
</protein>
<dbReference type="Gene3D" id="3.30.565.10">
    <property type="entry name" value="Histidine kinase-like ATPase, C-terminal domain"/>
    <property type="match status" value="1"/>
</dbReference>
<reference evidence="1" key="1">
    <citation type="submission" date="2018-05" db="EMBL/GenBank/DDBJ databases">
        <authorList>
            <person name="Lanie J.A."/>
            <person name="Ng W.-L."/>
            <person name="Kazmierczak K.M."/>
            <person name="Andrzejewski T.M."/>
            <person name="Davidsen T.M."/>
            <person name="Wayne K.J."/>
            <person name="Tettelin H."/>
            <person name="Glass J.I."/>
            <person name="Rusch D."/>
            <person name="Podicherti R."/>
            <person name="Tsui H.-C.T."/>
            <person name="Winkler M.E."/>
        </authorList>
    </citation>
    <scope>NUCLEOTIDE SEQUENCE</scope>
</reference>
<feature type="non-terminal residue" evidence="1">
    <location>
        <position position="158"/>
    </location>
</feature>
<accession>A0A382K9U2</accession>
<dbReference type="EMBL" id="UINC01079197">
    <property type="protein sequence ID" value="SVC20969.1"/>
    <property type="molecule type" value="Genomic_DNA"/>
</dbReference>
<proteinExistence type="predicted"/>
<dbReference type="SUPFAM" id="SSF55874">
    <property type="entry name" value="ATPase domain of HSP90 chaperone/DNA topoisomerase II/histidine kinase"/>
    <property type="match status" value="1"/>
</dbReference>
<evidence type="ECO:0000313" key="1">
    <source>
        <dbReference type="EMBL" id="SVC20969.1"/>
    </source>
</evidence>
<dbReference type="AlphaFoldDB" id="A0A382K9U2"/>
<sequence>MKSTHQIQNFILDNLSGHQRDIIKAAISKFGVSRQAVLKHMNTLIREKRVVAHGKTKDRYYELEPLLNYTKLVDITQGFKADRFLRTEIVTSLDSLPRNIGEICEYALAALLHNVMDHARATHLSVKLFATRDETHVLVTDNGVGIFHHIRDGLGLGG</sequence>
<dbReference type="Gene3D" id="1.10.10.10">
    <property type="entry name" value="Winged helix-like DNA-binding domain superfamily/Winged helix DNA-binding domain"/>
    <property type="match status" value="1"/>
</dbReference>
<organism evidence="1">
    <name type="scientific">marine metagenome</name>
    <dbReference type="NCBI Taxonomy" id="408172"/>
    <lineage>
        <taxon>unclassified sequences</taxon>
        <taxon>metagenomes</taxon>
        <taxon>ecological metagenomes</taxon>
    </lineage>
</organism>
<dbReference type="InterPro" id="IPR036890">
    <property type="entry name" value="HATPase_C_sf"/>
</dbReference>
<dbReference type="InterPro" id="IPR036388">
    <property type="entry name" value="WH-like_DNA-bd_sf"/>
</dbReference>
<gene>
    <name evidence="1" type="ORF">METZ01_LOCUS273823</name>
</gene>
<name>A0A382K9U2_9ZZZZ</name>